<keyword evidence="3" id="KW-0808">Transferase</keyword>
<comment type="caution">
    <text evidence="3">The sequence shown here is derived from an EMBL/GenBank/DDBJ whole genome shotgun (WGS) entry which is preliminary data.</text>
</comment>
<proteinExistence type="predicted"/>
<dbReference type="PANTHER" id="PTHR45947:SF15">
    <property type="entry name" value="TEICHURONIC ACID BIOSYNTHESIS GLYCOSYLTRANSFERASE TUAC-RELATED"/>
    <property type="match status" value="1"/>
</dbReference>
<dbReference type="Pfam" id="PF00534">
    <property type="entry name" value="Glycos_transf_1"/>
    <property type="match status" value="1"/>
</dbReference>
<feature type="domain" description="Glycosyl transferase family 1" evidence="1">
    <location>
        <begin position="177"/>
        <end position="345"/>
    </location>
</feature>
<evidence type="ECO:0000313" key="4">
    <source>
        <dbReference type="Proteomes" id="UP001139150"/>
    </source>
</evidence>
<evidence type="ECO:0000259" key="1">
    <source>
        <dbReference type="Pfam" id="PF00534"/>
    </source>
</evidence>
<name>A0A9X2A2K4_9BACI</name>
<dbReference type="SUPFAM" id="SSF53756">
    <property type="entry name" value="UDP-Glycosyltransferase/glycogen phosphorylase"/>
    <property type="match status" value="1"/>
</dbReference>
<dbReference type="GO" id="GO:0016757">
    <property type="term" value="F:glycosyltransferase activity"/>
    <property type="evidence" value="ECO:0007669"/>
    <property type="project" value="UniProtKB-KW"/>
</dbReference>
<feature type="domain" description="Glycosyltransferase subfamily 4-like N-terminal" evidence="2">
    <location>
        <begin position="25"/>
        <end position="168"/>
    </location>
</feature>
<dbReference type="EC" id="2.4.-.-" evidence="3"/>
<protein>
    <submittedName>
        <fullName evidence="3">Glycosyltransferase</fullName>
        <ecNumber evidence="3">2.4.-.-</ecNumber>
    </submittedName>
</protein>
<accession>A0A9X2A2K4</accession>
<organism evidence="3 4">
    <name type="scientific">Halalkalibacter alkaliphilus</name>
    <dbReference type="NCBI Taxonomy" id="2917993"/>
    <lineage>
        <taxon>Bacteria</taxon>
        <taxon>Bacillati</taxon>
        <taxon>Bacillota</taxon>
        <taxon>Bacilli</taxon>
        <taxon>Bacillales</taxon>
        <taxon>Bacillaceae</taxon>
        <taxon>Halalkalibacter</taxon>
    </lineage>
</organism>
<dbReference type="InterPro" id="IPR050194">
    <property type="entry name" value="Glycosyltransferase_grp1"/>
</dbReference>
<dbReference type="AlphaFoldDB" id="A0A9X2A2K4"/>
<dbReference type="Gene3D" id="3.40.50.2000">
    <property type="entry name" value="Glycogen Phosphorylase B"/>
    <property type="match status" value="2"/>
</dbReference>
<dbReference type="InterPro" id="IPR001296">
    <property type="entry name" value="Glyco_trans_1"/>
</dbReference>
<reference evidence="3" key="1">
    <citation type="submission" date="2022-02" db="EMBL/GenBank/DDBJ databases">
        <title>Halalkalibacter sp. nov. isolated from Lonar Lake, India.</title>
        <authorList>
            <person name="Joshi A."/>
            <person name="Thite S."/>
            <person name="Lodha T."/>
        </authorList>
    </citation>
    <scope>NUCLEOTIDE SEQUENCE</scope>
    <source>
        <strain evidence="3">MEB205</strain>
    </source>
</reference>
<dbReference type="EMBL" id="JAKRYL010000005">
    <property type="protein sequence ID" value="MCL7746765.1"/>
    <property type="molecule type" value="Genomic_DNA"/>
</dbReference>
<dbReference type="PANTHER" id="PTHR45947">
    <property type="entry name" value="SULFOQUINOVOSYL TRANSFERASE SQD2"/>
    <property type="match status" value="1"/>
</dbReference>
<sequence length="372" mass="42348">MNKQKRVLVLSNMYPGAKSSTFGIFVKNQVQALREHGAKVDVVAVSDPDMNKPNVLKKYLKWAAETMFSFLFKGRRYDVVHAHYVFPTGMLALLFKKWFKTRMVVTAHGGDINRMAKKSERIKQWTAKILEEADHVITVGHDLYREIHEKYHIPEEKLSVINMGVNLEVFQPHEVSEARQVLGIKVGERPIVFVGNIIREKGILDLLEAYKILKKEQENLSLYLIGNPKLESFKLEVEEYIRQHQLTDVHLSPAVPQAEVAIWMSAADVFVLPSHMEGFGLVAVEAMACGTPVVGARVGGLQTLLENDHGVLVEAEDPNSLARGIRKVIENEDYRKQLIKAGRKRALENDQELLIEKVFEIYENKVIEDEKK</sequence>
<keyword evidence="3" id="KW-0328">Glycosyltransferase</keyword>
<dbReference type="Pfam" id="PF13439">
    <property type="entry name" value="Glyco_transf_4"/>
    <property type="match status" value="1"/>
</dbReference>
<keyword evidence="4" id="KW-1185">Reference proteome</keyword>
<dbReference type="InterPro" id="IPR028098">
    <property type="entry name" value="Glyco_trans_4-like_N"/>
</dbReference>
<evidence type="ECO:0000259" key="2">
    <source>
        <dbReference type="Pfam" id="PF13439"/>
    </source>
</evidence>
<dbReference type="RefSeq" id="WP_250095678.1">
    <property type="nucleotide sequence ID" value="NZ_JAKRYL010000005.1"/>
</dbReference>
<dbReference type="Proteomes" id="UP001139150">
    <property type="component" value="Unassembled WGS sequence"/>
</dbReference>
<gene>
    <name evidence="3" type="ORF">MF646_06475</name>
</gene>
<evidence type="ECO:0000313" key="3">
    <source>
        <dbReference type="EMBL" id="MCL7746765.1"/>
    </source>
</evidence>